<evidence type="ECO:0000313" key="2">
    <source>
        <dbReference type="EMBL" id="ABG11627.1"/>
    </source>
</evidence>
<proteinExistence type="predicted"/>
<sequence length="59" mass="6054" precursor="true">MRKNLNLALLAALAAAFLVLCFYVVARTGSVEGLADIGNSRVLVVVAAGLAVAAGVRRK</sequence>
<name>A0A5Q5BT79_MYCSS</name>
<protein>
    <submittedName>
        <fullName evidence="2">Uncharacterized protein</fullName>
    </submittedName>
</protein>
<dbReference type="EMBL" id="CP000385">
    <property type="protein sequence ID" value="ABG11627.1"/>
    <property type="molecule type" value="Genomic_DNA"/>
</dbReference>
<organism evidence="2">
    <name type="scientific">Mycobacterium sp. (strain MCS)</name>
    <dbReference type="NCBI Taxonomy" id="164756"/>
    <lineage>
        <taxon>Bacteria</taxon>
        <taxon>Bacillati</taxon>
        <taxon>Actinomycetota</taxon>
        <taxon>Actinomycetes</taxon>
        <taxon>Mycobacteriales</taxon>
        <taxon>Mycobacteriaceae</taxon>
        <taxon>Mycobacterium</taxon>
    </lineage>
</organism>
<keyword evidence="1" id="KW-0812">Transmembrane</keyword>
<keyword evidence="1" id="KW-1133">Transmembrane helix</keyword>
<reference evidence="2" key="1">
    <citation type="submission" date="2006-06" db="EMBL/GenBank/DDBJ databases">
        <title>Complete sequence of plasmid of Mycobacterium sp. MCS.</title>
        <authorList>
            <consortium name="US DOE Joint Genome Institute"/>
            <person name="Copeland A."/>
            <person name="Lucas S."/>
            <person name="Lapidus A."/>
            <person name="Barry K."/>
            <person name="Detter J.C."/>
            <person name="Glavina del Rio T."/>
            <person name="Hammon N."/>
            <person name="Israni S."/>
            <person name="Dalin E."/>
            <person name="Tice H."/>
            <person name="Pitluck S."/>
            <person name="Martinez M."/>
            <person name="Schmutz J."/>
            <person name="Larimer F."/>
            <person name="Land M."/>
            <person name="Hauser L."/>
            <person name="Kyrpides N."/>
            <person name="Kim E."/>
            <person name="Miller C.D."/>
            <person name="Hughes J.E."/>
            <person name="Anderson A.J."/>
            <person name="Sims R.C."/>
            <person name="Richardson P."/>
        </authorList>
    </citation>
    <scope>NUCLEOTIDE SEQUENCE [LARGE SCALE GENOMIC DNA]</scope>
    <source>
        <strain evidence="2">MCS</strain>
        <plasmid evidence="2">Plasmid1</plasmid>
    </source>
</reference>
<feature type="transmembrane region" description="Helical" evidence="1">
    <location>
        <begin position="37"/>
        <end position="56"/>
    </location>
</feature>
<dbReference type="KEGG" id="mmc:Mmcs_5527"/>
<geneLocation type="plasmid" evidence="2">
    <name>Plasmid1</name>
</geneLocation>
<gene>
    <name evidence="2" type="ordered locus">Mmcs_5527</name>
</gene>
<accession>A0A5Q5BT79</accession>
<keyword evidence="1" id="KW-0472">Membrane</keyword>
<dbReference type="AlphaFoldDB" id="A0A5Q5BT79"/>
<keyword evidence="2" id="KW-0614">Plasmid</keyword>
<evidence type="ECO:0000256" key="1">
    <source>
        <dbReference type="SAM" id="Phobius"/>
    </source>
</evidence>